<feature type="domain" description="Phorbol-ester/DAG-type" evidence="4">
    <location>
        <begin position="130"/>
        <end position="181"/>
    </location>
</feature>
<name>C1C2T2_CALCM</name>
<keyword evidence="2" id="KW-0862">Zinc</keyword>
<dbReference type="GO" id="GO:0046872">
    <property type="term" value="F:metal ion binding"/>
    <property type="evidence" value="ECO:0007669"/>
    <property type="project" value="UniProtKB-KW"/>
</dbReference>
<dbReference type="PROSITE" id="PS50081">
    <property type="entry name" value="ZF_DAG_PE_2"/>
    <property type="match status" value="1"/>
</dbReference>
<proteinExistence type="evidence at transcript level"/>
<gene>
    <name evidence="5" type="primary">KPC3</name>
</gene>
<evidence type="ECO:0000259" key="4">
    <source>
        <dbReference type="PROSITE" id="PS50081"/>
    </source>
</evidence>
<evidence type="ECO:0000313" key="5">
    <source>
        <dbReference type="EMBL" id="ACO15585.1"/>
    </source>
</evidence>
<organism evidence="5">
    <name type="scientific">Caligus clemensi</name>
    <name type="common">Sea louse</name>
    <dbReference type="NCBI Taxonomy" id="344056"/>
    <lineage>
        <taxon>Eukaryota</taxon>
        <taxon>Metazoa</taxon>
        <taxon>Ecdysozoa</taxon>
        <taxon>Arthropoda</taxon>
        <taxon>Crustacea</taxon>
        <taxon>Multicrustacea</taxon>
        <taxon>Hexanauplia</taxon>
        <taxon>Copepoda</taxon>
        <taxon>Siphonostomatoida</taxon>
        <taxon>Caligidae</taxon>
        <taxon>Caligus</taxon>
    </lineage>
</organism>
<dbReference type="CDD" id="cd20831">
    <property type="entry name" value="C1_dGM13116p-like"/>
    <property type="match status" value="1"/>
</dbReference>
<protein>
    <submittedName>
        <fullName evidence="5">Kinase C-like 3</fullName>
    </submittedName>
</protein>
<dbReference type="InterPro" id="IPR039934">
    <property type="entry name" value="C2CD2/C2CD2L"/>
</dbReference>
<keyword evidence="5" id="KW-0808">Transferase</keyword>
<evidence type="ECO:0000256" key="3">
    <source>
        <dbReference type="SAM" id="MobiDB-lite"/>
    </source>
</evidence>
<evidence type="ECO:0000256" key="1">
    <source>
        <dbReference type="ARBA" id="ARBA00022723"/>
    </source>
</evidence>
<dbReference type="InterPro" id="IPR046349">
    <property type="entry name" value="C1-like_sf"/>
</dbReference>
<dbReference type="AlphaFoldDB" id="C1C2T2"/>
<dbReference type="EMBL" id="BT081161">
    <property type="protein sequence ID" value="ACO15585.1"/>
    <property type="molecule type" value="mRNA"/>
</dbReference>
<dbReference type="PROSITE" id="PS00479">
    <property type="entry name" value="ZF_DAG_PE_1"/>
    <property type="match status" value="1"/>
</dbReference>
<keyword evidence="5" id="KW-0418">Kinase</keyword>
<accession>C1C2T2</accession>
<reference evidence="5" key="1">
    <citation type="submission" date="2009-03" db="EMBL/GenBank/DDBJ databases">
        <title>Caligus clemensi ESTs and full-length cDNAs.</title>
        <authorList>
            <person name="Yasuike M."/>
            <person name="von Schalburg K."/>
            <person name="Cooper G."/>
            <person name="Leong J."/>
            <person name="Jones S.R.M."/>
            <person name="Koop B.F."/>
        </authorList>
    </citation>
    <scope>NUCLEOTIDE SEQUENCE</scope>
    <source>
        <tissue evidence="5">Whole</tissue>
    </source>
</reference>
<sequence>MTRSRNRKKRRLVSTLKKRITGRSYSMGAGIGDAGRDSSSARSKKDAMDLSRSISADRAYSLSKLNTLEGPSNLPYTNAISTSTFISEESSLVMEVDENNIKKYYFIPSEVATKERLKRIKGTKLHVYMDHIFVAKHIKRGKTCEVCSKAIPFRLRKQGYICRDCQLVCHKPCHIQVATHCIESSLPAMDILHTKKDL</sequence>
<evidence type="ECO:0000256" key="2">
    <source>
        <dbReference type="ARBA" id="ARBA00022833"/>
    </source>
</evidence>
<feature type="region of interest" description="Disordered" evidence="3">
    <location>
        <begin position="25"/>
        <end position="48"/>
    </location>
</feature>
<dbReference type="Gene3D" id="3.30.60.20">
    <property type="match status" value="1"/>
</dbReference>
<dbReference type="SMART" id="SM00109">
    <property type="entry name" value="C1"/>
    <property type="match status" value="1"/>
</dbReference>
<dbReference type="SUPFAM" id="SSF57889">
    <property type="entry name" value="Cysteine-rich domain"/>
    <property type="match status" value="1"/>
</dbReference>
<dbReference type="PANTHER" id="PTHR21119:SF5">
    <property type="entry name" value="C2 DOMAIN-CONTAINING PROTEIN"/>
    <property type="match status" value="1"/>
</dbReference>
<dbReference type="Pfam" id="PF00130">
    <property type="entry name" value="C1_1"/>
    <property type="match status" value="1"/>
</dbReference>
<keyword evidence="1" id="KW-0479">Metal-binding</keyword>
<dbReference type="InterPro" id="IPR002219">
    <property type="entry name" value="PKC_DAG/PE"/>
</dbReference>
<dbReference type="GO" id="GO:0016301">
    <property type="term" value="F:kinase activity"/>
    <property type="evidence" value="ECO:0007669"/>
    <property type="project" value="UniProtKB-KW"/>
</dbReference>
<dbReference type="PANTHER" id="PTHR21119">
    <property type="entry name" value="C2 DOMAIN-CONTAINING PROTEIN"/>
    <property type="match status" value="1"/>
</dbReference>